<organism evidence="6 7">
    <name type="scientific">Flavobacterium commune</name>
    <dbReference type="NCBI Taxonomy" id="1306519"/>
    <lineage>
        <taxon>Bacteria</taxon>
        <taxon>Pseudomonadati</taxon>
        <taxon>Bacteroidota</taxon>
        <taxon>Flavobacteriia</taxon>
        <taxon>Flavobacteriales</taxon>
        <taxon>Flavobacteriaceae</taxon>
        <taxon>Flavobacterium</taxon>
    </lineage>
</organism>
<protein>
    <recommendedName>
        <fullName evidence="5">Aminotransferase class I/classII large domain-containing protein</fullName>
    </recommendedName>
</protein>
<comment type="cofactor">
    <cofactor evidence="1">
        <name>pyridoxal 5'-phosphate</name>
        <dbReference type="ChEBI" id="CHEBI:597326"/>
    </cofactor>
</comment>
<dbReference type="Gene3D" id="3.90.1150.10">
    <property type="entry name" value="Aspartate Aminotransferase, domain 1"/>
    <property type="match status" value="1"/>
</dbReference>
<keyword evidence="3" id="KW-0808">Transferase</keyword>
<evidence type="ECO:0000256" key="4">
    <source>
        <dbReference type="ARBA" id="ARBA00022898"/>
    </source>
</evidence>
<dbReference type="PANTHER" id="PTHR13693">
    <property type="entry name" value="CLASS II AMINOTRANSFERASE/8-AMINO-7-OXONONANOATE SYNTHASE"/>
    <property type="match status" value="1"/>
</dbReference>
<feature type="domain" description="Aminotransferase class I/classII large" evidence="5">
    <location>
        <begin position="47"/>
        <end position="395"/>
    </location>
</feature>
<dbReference type="Pfam" id="PF00155">
    <property type="entry name" value="Aminotran_1_2"/>
    <property type="match status" value="1"/>
</dbReference>
<dbReference type="GO" id="GO:0030170">
    <property type="term" value="F:pyridoxal phosphate binding"/>
    <property type="evidence" value="ECO:0007669"/>
    <property type="project" value="InterPro"/>
</dbReference>
<comment type="pathway">
    <text evidence="2">Lipid metabolism.</text>
</comment>
<sequence length="801" mass="92661">MAKIKHTNTYDVVDHIFTAAKEKGIMHINSEEQSFNGEKFTIKGRELVNFGTCGYLGLEKHPKILAKSHELLDKYGSHFSISRTFIKAPYLEELENLVSRIFDNRPVIIYTSTSVAHQSIIGTIVESNDLIILDQQVHYSVQYPSQFAKLQGTMVKMIRHNNMEMLEDFIKRGYNQYNKIWYMADGVYSMYGDLPHKKELLYLLEKYPKLHLYFDDAHGVGWTGNKGCGTVFGSFKYNERVVLISTLAKGFGSIGGIAIFNDKEMYRKINIYGGVLAYTHPLSPANVGAAIGSAEILLSDEIDEYQNELKELIKYLNIKLAEFNLTNTSSEETPIYFIGTGSAKVTHNLIQKVLADGFYVNTATYPVVPNDKTGLRFTLTRHNTKKDIDQLVSSINKNFHLAVEEENEDLEKIYKVFNIPFKGKLIEKIIEEKNVFVEKYKSISEIEPCLWDRFFSDKGNYSYNGLKCIEEIFSNNDKVEENWSFHYVIIKDKDGNVVLATFFTGAIYKDDMLSHTNVSRQIEEERKHNPYYLCSQTLAMGCLFTEGTHLYIDAEHVLVNQALNSFFVEVEKIKNETNSKVVILRDFQSDFKFQQVFENEGYVRVSMPNTNIVSLPKWNTKDELLSFLSSKNSINNIKRYVFKYEDQYDISIKKTLTDAEAEKHYQLFTNIKKANYAFNFFSYPNKIAKILSQYEDWEFIEFRIKDSEELIGCIWHFVGKNHSCPLVVGLNYDYVKSHHLYKQVMYYMVKRGNDLGKSKTYLGITSDYEKQKYAAVSMPTFAYIRIQDTYNSEIINSYSNM</sequence>
<keyword evidence="4" id="KW-0663">Pyridoxal phosphate</keyword>
<dbReference type="SUPFAM" id="SSF53383">
    <property type="entry name" value="PLP-dependent transferases"/>
    <property type="match status" value="1"/>
</dbReference>
<accession>A0A1D9P997</accession>
<dbReference type="Proteomes" id="UP000178198">
    <property type="component" value="Chromosome"/>
</dbReference>
<dbReference type="InterPro" id="IPR015421">
    <property type="entry name" value="PyrdxlP-dep_Trfase_major"/>
</dbReference>
<evidence type="ECO:0000256" key="3">
    <source>
        <dbReference type="ARBA" id="ARBA00022679"/>
    </source>
</evidence>
<dbReference type="InterPro" id="IPR015424">
    <property type="entry name" value="PyrdxlP-dep_Trfase"/>
</dbReference>
<dbReference type="KEGG" id="fcm:BIW12_04065"/>
<evidence type="ECO:0000259" key="5">
    <source>
        <dbReference type="Pfam" id="PF00155"/>
    </source>
</evidence>
<dbReference type="InterPro" id="IPR001917">
    <property type="entry name" value="Aminotrans_II_pyridoxalP_BS"/>
</dbReference>
<dbReference type="STRING" id="1306519.BIW12_04065"/>
<dbReference type="InterPro" id="IPR015422">
    <property type="entry name" value="PyrdxlP-dep_Trfase_small"/>
</dbReference>
<dbReference type="InterPro" id="IPR004839">
    <property type="entry name" value="Aminotransferase_I/II_large"/>
</dbReference>
<dbReference type="AlphaFoldDB" id="A0A1D9P997"/>
<evidence type="ECO:0000313" key="6">
    <source>
        <dbReference type="EMBL" id="AOZ98675.1"/>
    </source>
</evidence>
<dbReference type="EMBL" id="CP017774">
    <property type="protein sequence ID" value="AOZ98675.1"/>
    <property type="molecule type" value="Genomic_DNA"/>
</dbReference>
<keyword evidence="7" id="KW-1185">Reference proteome</keyword>
<dbReference type="RefSeq" id="WP_071183924.1">
    <property type="nucleotide sequence ID" value="NZ_CP017774.1"/>
</dbReference>
<evidence type="ECO:0000256" key="1">
    <source>
        <dbReference type="ARBA" id="ARBA00001933"/>
    </source>
</evidence>
<evidence type="ECO:0000256" key="2">
    <source>
        <dbReference type="ARBA" id="ARBA00005189"/>
    </source>
</evidence>
<proteinExistence type="predicted"/>
<reference evidence="6 7" key="1">
    <citation type="submission" date="2016-10" db="EMBL/GenBank/DDBJ databases">
        <title>Complete Genome Sequence of Flavobacterium sp. PK15.</title>
        <authorList>
            <person name="Ekwe A."/>
            <person name="Kim S.B."/>
        </authorList>
    </citation>
    <scope>NUCLEOTIDE SEQUENCE [LARGE SCALE GENOMIC DNA]</scope>
    <source>
        <strain evidence="6 7">PK15</strain>
    </source>
</reference>
<dbReference type="Gene3D" id="3.40.640.10">
    <property type="entry name" value="Type I PLP-dependent aspartate aminotransferase-like (Major domain)"/>
    <property type="match status" value="1"/>
</dbReference>
<dbReference type="InterPro" id="IPR050087">
    <property type="entry name" value="AON_synthase_class-II"/>
</dbReference>
<name>A0A1D9P997_9FLAO</name>
<dbReference type="PROSITE" id="PS00599">
    <property type="entry name" value="AA_TRANSFER_CLASS_2"/>
    <property type="match status" value="1"/>
</dbReference>
<dbReference type="GO" id="GO:0016740">
    <property type="term" value="F:transferase activity"/>
    <property type="evidence" value="ECO:0007669"/>
    <property type="project" value="UniProtKB-KW"/>
</dbReference>
<gene>
    <name evidence="6" type="ORF">BIW12_04065</name>
</gene>
<dbReference type="OrthoDB" id="9807157at2"/>
<evidence type="ECO:0000313" key="7">
    <source>
        <dbReference type="Proteomes" id="UP000178198"/>
    </source>
</evidence>